<name>A0A4R7G300_9MICC</name>
<dbReference type="RefSeq" id="WP_133726162.1">
    <property type="nucleotide sequence ID" value="NZ_SOAN01000005.1"/>
</dbReference>
<sequence>MKKNPHLIIGTLAIGTLALSSCGDTAEAGAAEEGFPSAPVEMVIPYPPGGGSDVLFRLMAEYAEEHLGENIVPINVEGASATVGSRQVKDSTADGYTILGTHQVTAAAFHTNIVDYGFDAFEPIALGTATPHLPSVSADFAQEHGIEDLQGFLDHVEANPGEVTWAFTTGSEDHYTVAAILDAAGIDPTSLNYVNYNGTGPQYAALIAGEVDGMTGDYASGEGYIEDGSLIPLGVVNEDRDPQLPDVPTVSEQGIDFTLTVDRGFLAPEGTPAEHIEVLQDAFEAAFAEEEFQERVEELGSYPNFMDSEDYQSHIDELDSSMEQLADQMQEF</sequence>
<dbReference type="PIRSF" id="PIRSF017082">
    <property type="entry name" value="YflP"/>
    <property type="match status" value="1"/>
</dbReference>
<dbReference type="PANTHER" id="PTHR42928">
    <property type="entry name" value="TRICARBOXYLATE-BINDING PROTEIN"/>
    <property type="match status" value="1"/>
</dbReference>
<dbReference type="Pfam" id="PF03401">
    <property type="entry name" value="TctC"/>
    <property type="match status" value="1"/>
</dbReference>
<dbReference type="InterPro" id="IPR042100">
    <property type="entry name" value="Bug_dom1"/>
</dbReference>
<gene>
    <name evidence="2" type="ORF">EV640_10516</name>
</gene>
<dbReference type="Proteomes" id="UP000294506">
    <property type="component" value="Unassembled WGS sequence"/>
</dbReference>
<reference evidence="2 3" key="1">
    <citation type="submission" date="2019-03" db="EMBL/GenBank/DDBJ databases">
        <title>Genomic Encyclopedia of Type Strains, Phase III (KMG-III): the genomes of soil and plant-associated and newly described type strains.</title>
        <authorList>
            <person name="Whitman W."/>
        </authorList>
    </citation>
    <scope>NUCLEOTIDE SEQUENCE [LARGE SCALE GENOMIC DNA]</scope>
    <source>
        <strain evidence="2 3">DSM 27373</strain>
    </source>
</reference>
<keyword evidence="3" id="KW-1185">Reference proteome</keyword>
<dbReference type="CDD" id="cd07012">
    <property type="entry name" value="PBP2_Bug_TTT"/>
    <property type="match status" value="1"/>
</dbReference>
<keyword evidence="2" id="KW-0675">Receptor</keyword>
<dbReference type="Gene3D" id="3.40.190.10">
    <property type="entry name" value="Periplasmic binding protein-like II"/>
    <property type="match status" value="1"/>
</dbReference>
<dbReference type="PANTHER" id="PTHR42928:SF5">
    <property type="entry name" value="BLR1237 PROTEIN"/>
    <property type="match status" value="1"/>
</dbReference>
<proteinExistence type="inferred from homology"/>
<dbReference type="Gene3D" id="3.40.190.150">
    <property type="entry name" value="Bordetella uptake gene, domain 1"/>
    <property type="match status" value="1"/>
</dbReference>
<evidence type="ECO:0000313" key="3">
    <source>
        <dbReference type="Proteomes" id="UP000294506"/>
    </source>
</evidence>
<organism evidence="2 3">
    <name type="scientific">Nesterenkonia aurantiaca</name>
    <dbReference type="NCBI Taxonomy" id="1436010"/>
    <lineage>
        <taxon>Bacteria</taxon>
        <taxon>Bacillati</taxon>
        <taxon>Actinomycetota</taxon>
        <taxon>Actinomycetes</taxon>
        <taxon>Micrococcales</taxon>
        <taxon>Micrococcaceae</taxon>
        <taxon>Nesterenkonia</taxon>
    </lineage>
</organism>
<dbReference type="AlphaFoldDB" id="A0A4R7G300"/>
<dbReference type="PROSITE" id="PS51257">
    <property type="entry name" value="PROKAR_LIPOPROTEIN"/>
    <property type="match status" value="1"/>
</dbReference>
<dbReference type="InterPro" id="IPR005064">
    <property type="entry name" value="BUG"/>
</dbReference>
<evidence type="ECO:0000256" key="1">
    <source>
        <dbReference type="ARBA" id="ARBA00006987"/>
    </source>
</evidence>
<dbReference type="SUPFAM" id="SSF53850">
    <property type="entry name" value="Periplasmic binding protein-like II"/>
    <property type="match status" value="1"/>
</dbReference>
<accession>A0A4R7G300</accession>
<comment type="similarity">
    <text evidence="1">Belongs to the UPF0065 (bug) family.</text>
</comment>
<comment type="caution">
    <text evidence="2">The sequence shown here is derived from an EMBL/GenBank/DDBJ whole genome shotgun (WGS) entry which is preliminary data.</text>
</comment>
<dbReference type="EMBL" id="SOAN01000005">
    <property type="protein sequence ID" value="TDS85675.1"/>
    <property type="molecule type" value="Genomic_DNA"/>
</dbReference>
<protein>
    <submittedName>
        <fullName evidence="2">Tripartite-type tricarboxylate transporter receptor subunit TctC</fullName>
    </submittedName>
</protein>
<evidence type="ECO:0000313" key="2">
    <source>
        <dbReference type="EMBL" id="TDS85675.1"/>
    </source>
</evidence>